<dbReference type="Proteomes" id="UP000054007">
    <property type="component" value="Unassembled WGS sequence"/>
</dbReference>
<dbReference type="AlphaFoldDB" id="A0A0D7BAB3"/>
<accession>A0A0D7BAB3</accession>
<dbReference type="InterPro" id="IPR016024">
    <property type="entry name" value="ARM-type_fold"/>
</dbReference>
<evidence type="ECO:0000256" key="1">
    <source>
        <dbReference type="SAM" id="MobiDB-lite"/>
    </source>
</evidence>
<sequence length="1059" mass="114355">MKSQRTMGNSLSAHTTILRDDKEYTLDDVPTLLEVARSQTGEQRWMTLSSLESVRREHPEEVAVTLEPFGLEILSALPSFDEENTITTAVQLICGVMSTSPTMAREHIADLIPYVAGPRSNVSTQNEIFSLLDDADDELLESVQPRFAVLVQTQEYTQDILSNFYTCALFGRQKCTNLLIQAGAFPLALASMSSSDAGIFAAAVQILAYFLSDADFQAQVDSSKQTVIQLFVSALPRNEACVSEEIVPKLSALEDDDDKALLDDNYWLALVLRLQYKEVFGCAEEWALAQQTDQVDSAPVVKAFKTLWTNEVYPVATQIAVARAVAPSFVGIRKAAVDAGLLDVVRAALKGTDEGRAVAFLDTLREMTSESQQVGAAVLDIPGYVDDIVLATASLNPEIRHPALRALAHICDAFTENSEELRGAATAMLSSSSNLPVILDALGHDHKQTAGHAASLLGEMCLSELGTEEMLYDEEAVGATPLKDKLFTPDFVRQTVGLLHHAESAPGAFYLLAYGCRGYPRLGVLLKDAFAADMGSADAVFFARLTHDGVRGREMHTVRELALSAGAMGRLQELLKDEKTTEAKEGRDFLARGLANFNECSGFELPPSDALAGLLTGLLVDESEEAMDSFLALAKPLSEAGPDWVLGMEALGSREVVQSLASFLRESATAPTVAEPSDTAGRKERRKYEEAVSEAEKMPKRILEKLLEAVTVLLPVLQGGSSALAPALLSRYDVWASGYLDTVEKLAALDTSSMSAAIQDTLLSNPQDWDFITQAGDNGLVHFGQAILRSSASSRLLKDVAAAREVAEESGPCVNPQEALCALSAIVKVAGPEAANIKKAFAEDKAALDGAVWLCTEGESDVALSALYSLCGAEAAAVEVLEKPELFDIALRKFGDPVESADASASVLGWFCDRGEERYRAEVLKKVEEIFDLRMQRALLENKDSEDEDKDSDEDEEVEEGPQALESFDLWSRMEALASTTPGAQRTLMDARCVDEAVTVVNGDDEDGKAMVVQFLRALVEYPEDLESNSAKFAKALAALEAGAKDTDEAGGDVDYGKV</sequence>
<dbReference type="SUPFAM" id="SSF48371">
    <property type="entry name" value="ARM repeat"/>
    <property type="match status" value="1"/>
</dbReference>
<feature type="compositionally biased region" description="Acidic residues" evidence="1">
    <location>
        <begin position="944"/>
        <end position="960"/>
    </location>
</feature>
<proteinExistence type="predicted"/>
<keyword evidence="3" id="KW-1185">Reference proteome</keyword>
<protein>
    <submittedName>
        <fullName evidence="2">ARM repeat-containing protein</fullName>
    </submittedName>
</protein>
<dbReference type="EMBL" id="KN880554">
    <property type="protein sequence ID" value="KIY66456.1"/>
    <property type="molecule type" value="Genomic_DNA"/>
</dbReference>
<dbReference type="InterPro" id="IPR011989">
    <property type="entry name" value="ARM-like"/>
</dbReference>
<name>A0A0D7BAB3_9AGAR</name>
<feature type="region of interest" description="Disordered" evidence="1">
    <location>
        <begin position="942"/>
        <end position="963"/>
    </location>
</feature>
<evidence type="ECO:0000313" key="2">
    <source>
        <dbReference type="EMBL" id="KIY66456.1"/>
    </source>
</evidence>
<dbReference type="Gene3D" id="1.25.10.10">
    <property type="entry name" value="Leucine-rich Repeat Variant"/>
    <property type="match status" value="2"/>
</dbReference>
<dbReference type="OrthoDB" id="2960366at2759"/>
<organism evidence="2 3">
    <name type="scientific">Cylindrobasidium torrendii FP15055 ss-10</name>
    <dbReference type="NCBI Taxonomy" id="1314674"/>
    <lineage>
        <taxon>Eukaryota</taxon>
        <taxon>Fungi</taxon>
        <taxon>Dikarya</taxon>
        <taxon>Basidiomycota</taxon>
        <taxon>Agaricomycotina</taxon>
        <taxon>Agaricomycetes</taxon>
        <taxon>Agaricomycetidae</taxon>
        <taxon>Agaricales</taxon>
        <taxon>Marasmiineae</taxon>
        <taxon>Physalacriaceae</taxon>
        <taxon>Cylindrobasidium</taxon>
    </lineage>
</organism>
<reference evidence="2 3" key="1">
    <citation type="journal article" date="2015" name="Fungal Genet. Biol.">
        <title>Evolution of novel wood decay mechanisms in Agaricales revealed by the genome sequences of Fistulina hepatica and Cylindrobasidium torrendii.</title>
        <authorList>
            <person name="Floudas D."/>
            <person name="Held B.W."/>
            <person name="Riley R."/>
            <person name="Nagy L.G."/>
            <person name="Koehler G."/>
            <person name="Ransdell A.S."/>
            <person name="Younus H."/>
            <person name="Chow J."/>
            <person name="Chiniquy J."/>
            <person name="Lipzen A."/>
            <person name="Tritt A."/>
            <person name="Sun H."/>
            <person name="Haridas S."/>
            <person name="LaButti K."/>
            <person name="Ohm R.A."/>
            <person name="Kues U."/>
            <person name="Blanchette R.A."/>
            <person name="Grigoriev I.V."/>
            <person name="Minto R.E."/>
            <person name="Hibbett D.S."/>
        </authorList>
    </citation>
    <scope>NUCLEOTIDE SEQUENCE [LARGE SCALE GENOMIC DNA]</scope>
    <source>
        <strain evidence="2 3">FP15055 ss-10</strain>
    </source>
</reference>
<gene>
    <name evidence="2" type="ORF">CYLTODRAFT_491466</name>
</gene>
<evidence type="ECO:0000313" key="3">
    <source>
        <dbReference type="Proteomes" id="UP000054007"/>
    </source>
</evidence>